<gene>
    <name evidence="2" type="ORF">PHMEG_00025615</name>
</gene>
<accession>A0A225VCE4</accession>
<protein>
    <recommendedName>
        <fullName evidence="4">Eukaryotic/viral aspartic protease</fullName>
    </recommendedName>
</protein>
<name>A0A225VCE4_9STRA</name>
<feature type="compositionally biased region" description="Acidic residues" evidence="1">
    <location>
        <begin position="553"/>
        <end position="567"/>
    </location>
</feature>
<feature type="region of interest" description="Disordered" evidence="1">
    <location>
        <begin position="509"/>
        <end position="632"/>
    </location>
</feature>
<feature type="compositionally biased region" description="Polar residues" evidence="1">
    <location>
        <begin position="615"/>
        <end position="626"/>
    </location>
</feature>
<evidence type="ECO:0000313" key="2">
    <source>
        <dbReference type="EMBL" id="OWZ02764.1"/>
    </source>
</evidence>
<reference evidence="3" key="1">
    <citation type="submission" date="2017-03" db="EMBL/GenBank/DDBJ databases">
        <title>Phytopthora megakarya and P. palmivora, two closely related causual agents of cacao black pod achieved similar genome size and gene model numbers by different mechanisms.</title>
        <authorList>
            <person name="Ali S."/>
            <person name="Shao J."/>
            <person name="Larry D.J."/>
            <person name="Kronmiller B."/>
            <person name="Shen D."/>
            <person name="Strem M.D."/>
            <person name="Melnick R.L."/>
            <person name="Guiltinan M.J."/>
            <person name="Tyler B.M."/>
            <person name="Meinhardt L.W."/>
            <person name="Bailey B.A."/>
        </authorList>
    </citation>
    <scope>NUCLEOTIDE SEQUENCE [LARGE SCALE GENOMIC DNA]</scope>
    <source>
        <strain evidence="3">zdho120</strain>
    </source>
</reference>
<feature type="compositionally biased region" description="Basic and acidic residues" evidence="1">
    <location>
        <begin position="509"/>
        <end position="521"/>
    </location>
</feature>
<keyword evidence="3" id="KW-1185">Reference proteome</keyword>
<evidence type="ECO:0000256" key="1">
    <source>
        <dbReference type="SAM" id="MobiDB-lite"/>
    </source>
</evidence>
<feature type="region of interest" description="Disordered" evidence="1">
    <location>
        <begin position="1"/>
        <end position="73"/>
    </location>
</feature>
<organism evidence="2 3">
    <name type="scientific">Phytophthora megakarya</name>
    <dbReference type="NCBI Taxonomy" id="4795"/>
    <lineage>
        <taxon>Eukaryota</taxon>
        <taxon>Sar</taxon>
        <taxon>Stramenopiles</taxon>
        <taxon>Oomycota</taxon>
        <taxon>Peronosporomycetes</taxon>
        <taxon>Peronosporales</taxon>
        <taxon>Peronosporaceae</taxon>
        <taxon>Phytophthora</taxon>
    </lineage>
</organism>
<comment type="caution">
    <text evidence="2">The sequence shown here is derived from an EMBL/GenBank/DDBJ whole genome shotgun (WGS) entry which is preliminary data.</text>
</comment>
<sequence length="632" mass="69855">METPADPDSRQDPLTKQTKVKAEPYSFIDADKPTLYMPKDPQVSRSEVAKPRSKTLRTKMKAPEYEEDGDQDGSGWTVEDLKYSYHRKELRDFVCQDPVMKILKLKRIAEPKDPVTAPAVVTNKLDAVTVLIKLLKEAGMIPGSFDTDDLFDLDLAVIQTTSRDLFGKLKILVGEVPQIADPVSSPQIDVVDNLTVSSHYESAAEDGSDTSSEPRRMSLGPSGAAMLEARSKIRRPSPARSGSQPKGSTPTDQATITSSSDRSAGTLQKFSNAEMDRFLAEQQEAVVVEPQNAGSRDVDMESIRSSDRGSNWEYDPDDIDFTASAQAAVATAASGSTGSTMIQRVRISAISDLKEFSGKDPDEDRARAWISKVKSAFMRDQASDEEKCLTFTDLLAGSAKNRYCQLSRSTRNKWGDLLRSFQIQYCGLGVSVGTQYYHARRRADESPLDYLYRLNVAGLRARQYCGLGYQRSARTCGSLPEALEDPDLADRLTLLRLSDADDLEEVLRARDRTKSRQKKDAFGSGKFRQKASNVAPSAPAKQVRAIQIQAADSESDSSDGSDGSDSEMDSHRRIYLAANEEVTPKEESETIMPDPGHQDPGSMNHIHQEHRSKIQSDGFNRNQFSHCGSKKH</sequence>
<dbReference type="OrthoDB" id="129427at2759"/>
<dbReference type="AlphaFoldDB" id="A0A225VCE4"/>
<evidence type="ECO:0008006" key="4">
    <source>
        <dbReference type="Google" id="ProtNLM"/>
    </source>
</evidence>
<feature type="region of interest" description="Disordered" evidence="1">
    <location>
        <begin position="199"/>
        <end position="265"/>
    </location>
</feature>
<feature type="compositionally biased region" description="Polar residues" evidence="1">
    <location>
        <begin position="240"/>
        <end position="265"/>
    </location>
</feature>
<feature type="compositionally biased region" description="Basic and acidic residues" evidence="1">
    <location>
        <begin position="296"/>
        <end position="307"/>
    </location>
</feature>
<evidence type="ECO:0000313" key="3">
    <source>
        <dbReference type="Proteomes" id="UP000198211"/>
    </source>
</evidence>
<proteinExistence type="predicted"/>
<feature type="compositionally biased region" description="Basic residues" evidence="1">
    <location>
        <begin position="51"/>
        <end position="60"/>
    </location>
</feature>
<dbReference type="Proteomes" id="UP000198211">
    <property type="component" value="Unassembled WGS sequence"/>
</dbReference>
<dbReference type="EMBL" id="NBNE01005952">
    <property type="protein sequence ID" value="OWZ02764.1"/>
    <property type="molecule type" value="Genomic_DNA"/>
</dbReference>
<feature type="region of interest" description="Disordered" evidence="1">
    <location>
        <begin position="288"/>
        <end position="311"/>
    </location>
</feature>